<accession>A0A8X6UUN8</accession>
<evidence type="ECO:0000256" key="1">
    <source>
        <dbReference type="SAM" id="MobiDB-lite"/>
    </source>
</evidence>
<feature type="compositionally biased region" description="Basic and acidic residues" evidence="1">
    <location>
        <begin position="133"/>
        <end position="144"/>
    </location>
</feature>
<gene>
    <name evidence="2" type="ORF">NPIL_263801</name>
</gene>
<comment type="caution">
    <text evidence="2">The sequence shown here is derived from an EMBL/GenBank/DDBJ whole genome shotgun (WGS) entry which is preliminary data.</text>
</comment>
<feature type="compositionally biased region" description="Polar residues" evidence="1">
    <location>
        <begin position="206"/>
        <end position="222"/>
    </location>
</feature>
<protein>
    <submittedName>
        <fullName evidence="2">Uncharacterized protein</fullName>
    </submittedName>
</protein>
<dbReference type="AlphaFoldDB" id="A0A8X6UUN8"/>
<feature type="region of interest" description="Disordered" evidence="1">
    <location>
        <begin position="1"/>
        <end position="222"/>
    </location>
</feature>
<keyword evidence="3" id="KW-1185">Reference proteome</keyword>
<dbReference type="Proteomes" id="UP000887013">
    <property type="component" value="Unassembled WGS sequence"/>
</dbReference>
<proteinExistence type="predicted"/>
<evidence type="ECO:0000313" key="3">
    <source>
        <dbReference type="Proteomes" id="UP000887013"/>
    </source>
</evidence>
<feature type="compositionally biased region" description="Basic residues" evidence="1">
    <location>
        <begin position="83"/>
        <end position="98"/>
    </location>
</feature>
<feature type="compositionally biased region" description="Basic and acidic residues" evidence="1">
    <location>
        <begin position="30"/>
        <end position="67"/>
    </location>
</feature>
<organism evidence="2 3">
    <name type="scientific">Nephila pilipes</name>
    <name type="common">Giant wood spider</name>
    <name type="synonym">Nephila maculata</name>
    <dbReference type="NCBI Taxonomy" id="299642"/>
    <lineage>
        <taxon>Eukaryota</taxon>
        <taxon>Metazoa</taxon>
        <taxon>Ecdysozoa</taxon>
        <taxon>Arthropoda</taxon>
        <taxon>Chelicerata</taxon>
        <taxon>Arachnida</taxon>
        <taxon>Araneae</taxon>
        <taxon>Araneomorphae</taxon>
        <taxon>Entelegynae</taxon>
        <taxon>Araneoidea</taxon>
        <taxon>Nephilidae</taxon>
        <taxon>Nephila</taxon>
    </lineage>
</organism>
<reference evidence="2" key="1">
    <citation type="submission" date="2020-08" db="EMBL/GenBank/DDBJ databases">
        <title>Multicomponent nature underlies the extraordinary mechanical properties of spider dragline silk.</title>
        <authorList>
            <person name="Kono N."/>
            <person name="Nakamura H."/>
            <person name="Mori M."/>
            <person name="Yoshida Y."/>
            <person name="Ohtoshi R."/>
            <person name="Malay A.D."/>
            <person name="Moran D.A.P."/>
            <person name="Tomita M."/>
            <person name="Numata K."/>
            <person name="Arakawa K."/>
        </authorList>
    </citation>
    <scope>NUCLEOTIDE SEQUENCE</scope>
</reference>
<dbReference type="EMBL" id="BMAW01039535">
    <property type="protein sequence ID" value="GFU56224.1"/>
    <property type="molecule type" value="Genomic_DNA"/>
</dbReference>
<evidence type="ECO:0000313" key="2">
    <source>
        <dbReference type="EMBL" id="GFU56224.1"/>
    </source>
</evidence>
<name>A0A8X6UUN8_NEPPI</name>
<sequence length="222" mass="24919">MKLQSILVGRKGLKAGFNVSSSKPNKLNRKGLDGQGSREEQVKTEGSRGLTREESSKEEQWRDKRMMSEGSTESSNNHERQHQSKRRLPARRNGRKRSAPSSLVENTEMKRLPNGDCKWRKRQIPISLPSGPETRKMTRREAADKSGVLSRRSSPVPPRDTDRQVLPGRSSPYPLSNRLRISERQAATGRTSPYLTRAGGVETARSRSNFGPISDSTVKIVK</sequence>